<evidence type="ECO:0000256" key="4">
    <source>
        <dbReference type="SAM" id="Phobius"/>
    </source>
</evidence>
<evidence type="ECO:0000313" key="7">
    <source>
        <dbReference type="Proteomes" id="UP000032552"/>
    </source>
</evidence>
<dbReference type="Gene3D" id="3.40.50.410">
    <property type="entry name" value="von Willebrand factor, type A domain"/>
    <property type="match status" value="1"/>
</dbReference>
<keyword evidence="2" id="KW-0964">Secreted</keyword>
<keyword evidence="4" id="KW-0812">Transmembrane</keyword>
<dbReference type="InterPro" id="IPR049319">
    <property type="entry name" value="GBS104-like_Ig"/>
</dbReference>
<keyword evidence="4" id="KW-0472">Membrane</keyword>
<organism evidence="6 7">
    <name type="scientific">Lacticaseibacillus paracasei NRIC 0644</name>
    <dbReference type="NCBI Taxonomy" id="1435038"/>
    <lineage>
        <taxon>Bacteria</taxon>
        <taxon>Bacillati</taxon>
        <taxon>Bacillota</taxon>
        <taxon>Bacilli</taxon>
        <taxon>Lactobacillales</taxon>
        <taxon>Lactobacillaceae</taxon>
        <taxon>Lacticaseibacillus</taxon>
    </lineage>
</organism>
<proteinExistence type="inferred from homology"/>
<dbReference type="InterPro" id="IPR002035">
    <property type="entry name" value="VWF_A"/>
</dbReference>
<dbReference type="AlphaFoldDB" id="A0A0C9P0V3"/>
<evidence type="ECO:0000256" key="2">
    <source>
        <dbReference type="ARBA" id="ARBA00022525"/>
    </source>
</evidence>
<reference evidence="7" key="1">
    <citation type="submission" date="2014-05" db="EMBL/GenBank/DDBJ databases">
        <title>Whole genome sequencing of Lactobacillus casei NRIC0644.</title>
        <authorList>
            <person name="Atarashi H."/>
            <person name="Yoshida Y."/>
            <person name="Fujimura S."/>
            <person name="Tanaka N."/>
            <person name="Shiwa Y."/>
            <person name="Yoshikawa H."/>
            <person name="Okada S."/>
            <person name="Nakagawa J."/>
        </authorList>
    </citation>
    <scope>NUCLEOTIDE SEQUENCE [LARGE SCALE GENOMIC DNA]</scope>
    <source>
        <strain evidence="7">NRIC0644</strain>
    </source>
</reference>
<dbReference type="Pfam" id="PF13519">
    <property type="entry name" value="VWA_2"/>
    <property type="match status" value="1"/>
</dbReference>
<dbReference type="InterPro" id="IPR008454">
    <property type="entry name" value="Collagen-bd_Cna-like_B-typ_dom"/>
</dbReference>
<keyword evidence="4" id="KW-1133">Transmembrane helix</keyword>
<dbReference type="PROSITE" id="PS50234">
    <property type="entry name" value="VWFA"/>
    <property type="match status" value="1"/>
</dbReference>
<dbReference type="CDD" id="cd00198">
    <property type="entry name" value="vWFA"/>
    <property type="match status" value="1"/>
</dbReference>
<dbReference type="Gene3D" id="2.60.40.1140">
    <property type="entry name" value="Collagen-binding surface protein Cna, B-type domain"/>
    <property type="match status" value="1"/>
</dbReference>
<dbReference type="InterPro" id="IPR013783">
    <property type="entry name" value="Ig-like_fold"/>
</dbReference>
<dbReference type="Pfam" id="PF21426">
    <property type="entry name" value="GBS104-like_Ig"/>
    <property type="match status" value="1"/>
</dbReference>
<protein>
    <submittedName>
        <fullName evidence="6">von Willebrand factor domain containing protein</fullName>
    </submittedName>
</protein>
<dbReference type="SUPFAM" id="SSF49478">
    <property type="entry name" value="Cna protein B-type domain"/>
    <property type="match status" value="1"/>
</dbReference>
<evidence type="ECO:0000259" key="5">
    <source>
        <dbReference type="PROSITE" id="PS50234"/>
    </source>
</evidence>
<dbReference type="EMBL" id="BAYM01000389">
    <property type="protein sequence ID" value="GAN38010.1"/>
    <property type="molecule type" value="Genomic_DNA"/>
</dbReference>
<keyword evidence="3" id="KW-0732">Signal</keyword>
<feature type="transmembrane region" description="Helical" evidence="4">
    <location>
        <begin position="880"/>
        <end position="900"/>
    </location>
</feature>
<dbReference type="SMART" id="SM00327">
    <property type="entry name" value="VWA"/>
    <property type="match status" value="1"/>
</dbReference>
<name>A0A0C9P0V3_LACPA</name>
<evidence type="ECO:0000256" key="3">
    <source>
        <dbReference type="ARBA" id="ARBA00022729"/>
    </source>
</evidence>
<dbReference type="InterPro" id="IPR036465">
    <property type="entry name" value="vWFA_dom_sf"/>
</dbReference>
<dbReference type="PANTHER" id="PTHR36108">
    <property type="entry name" value="COLOSSIN-B-RELATED"/>
    <property type="match status" value="1"/>
</dbReference>
<dbReference type="Gene3D" id="2.60.40.10">
    <property type="entry name" value="Immunoglobulins"/>
    <property type="match status" value="2"/>
</dbReference>
<comment type="similarity">
    <text evidence="1">Belongs to the serine-aspartate repeat-containing protein (SDr) family.</text>
</comment>
<dbReference type="PANTHER" id="PTHR36108:SF13">
    <property type="entry name" value="COLOSSIN-B-RELATED"/>
    <property type="match status" value="1"/>
</dbReference>
<evidence type="ECO:0000256" key="1">
    <source>
        <dbReference type="ARBA" id="ARBA00007257"/>
    </source>
</evidence>
<comment type="caution">
    <text evidence="6">The sequence shown here is derived from an EMBL/GenBank/DDBJ whole genome shotgun (WGS) entry which is preliminary data.</text>
</comment>
<dbReference type="Proteomes" id="UP000032552">
    <property type="component" value="Unassembled WGS sequence"/>
</dbReference>
<gene>
    <name evidence="6" type="ORF">LC0644_2599</name>
</gene>
<dbReference type="InterPro" id="IPR041033">
    <property type="entry name" value="SpaA_PFL_dom_1"/>
</dbReference>
<dbReference type="Pfam" id="PF05738">
    <property type="entry name" value="Cna_B"/>
    <property type="match status" value="1"/>
</dbReference>
<dbReference type="RefSeq" id="WP_052956597.1">
    <property type="nucleotide sequence ID" value="NZ_BAYM01000389.1"/>
</dbReference>
<dbReference type="Pfam" id="PF17802">
    <property type="entry name" value="SpaA"/>
    <property type="match status" value="2"/>
</dbReference>
<dbReference type="SUPFAM" id="SSF53300">
    <property type="entry name" value="vWA-like"/>
    <property type="match status" value="1"/>
</dbReference>
<feature type="domain" description="VWFA" evidence="5">
    <location>
        <begin position="140"/>
        <end position="305"/>
    </location>
</feature>
<sequence length="909" mass="97849">MTKMTAKVARTGHLFAVLLILMSMLTGLVTSGSSVVTAAANIRPTYQTDANGTYPTNSWQVTGQQNVINQRGGDQVSGWDNNTIWNGDATDTTNSYLKFGDPNNPDYQIRKYAKETNTPGLYDVYLNVKGNTQQNVKPVDIVLVVDMSGSMESKNNGGTDRAGAVRTGVKNFLTSIQNAGLGDYVNVGLIGFSSPGYIGGGNKTTGPGYIRVGLGKAGNTSQQQAINSALSPTFNGGTYTQIGLRQGSAMLNADTSGNKKMMILLTDGVPTFSDKVKNSVVENGTLYGTNFGTIRDEPGYTAELKNPYIDSSGDYIYDTWPATLGEAKKAKDSGNEVHALGIQLAGDDGYWSEGYMSDEDVRQNMELIPTSPDLYEDADSADAVEAYLNNQAKDIVKNFNTIIDGTITDPIGTQFQYANNQATVTSVGKQTVPASELPSAAIQDGQLTVNHMNLGQDQEVQIHYQVRIKTEDAGFKPDFWYQMNGETLLTPKAGAAAVDFGIPSGRAPATTVYVQKQWRQLSNQSLPDTLNVTVQRKVADGSLDPNWQQTLVLKKADNWKASFTAPAYNNQGQSFSYVVKSEDASGIDLSSFISSQNMDQQTATLTLTNQQYGFQFQKKTTDGTDLSADQLKAMQFNLTQYSDNSFQQVSKTNAITSTDLQALAPGYYGVQEAAAPTGYQLDGTMYLFQLTSDGQWQYHGTKDNVTSGSVINGQQTLNPVGDKSDDFTVTGDHQQILTLTKYDEPKPSMTLRVIKQDNQSQYLAGAAFTLQPSAGEAETITSSATSEGQAFATKLVADGTYTMSETKAPDGYQSNPAKIAIQVATTGKEATVTIDGEALKPGESKNGYTLAIDGSTITLQAINQPLAILPHTGGQGYQRLLGIALGLISAAFLLLLVVLIKRRVVKQHD</sequence>
<accession>A0A0C9P0V3</accession>
<evidence type="ECO:0000313" key="6">
    <source>
        <dbReference type="EMBL" id="GAN38010.1"/>
    </source>
</evidence>